<organism evidence="1 2">
    <name type="scientific">Ralstonia insidiosa</name>
    <dbReference type="NCBI Taxonomy" id="190721"/>
    <lineage>
        <taxon>Bacteria</taxon>
        <taxon>Pseudomonadati</taxon>
        <taxon>Pseudomonadota</taxon>
        <taxon>Betaproteobacteria</taxon>
        <taxon>Burkholderiales</taxon>
        <taxon>Burkholderiaceae</taxon>
        <taxon>Ralstonia</taxon>
    </lineage>
</organism>
<evidence type="ECO:0000313" key="1">
    <source>
        <dbReference type="EMBL" id="ANH72020.1"/>
    </source>
</evidence>
<sequence length="298" mass="34340">MPKTMTTGSLTEEGWERVVPTDALQSDIEALFFDICNYLLVLVKDDTRFDSTPQRLLRDAVTNRDAITAERHLQQVMLEINAKDRKLLGRVYDIGTRPMRLMSGMRLFFNPQIQQIAERFFGKPEDPSILVRPYNGETLHVFPPGEENYRYNLPIHQDFPYLLQSEKQLTFWLNLTNNLNGEAGGVRIYPRTHKLGLPKTTKNAFGHYEVATEHYPQFDPNDHVESESGLFELYAIDSLTWHSSLPSTAKDSTRLTYIFRISDIGVQDRVPYGADKSNPQGKNFEDLYPELYIQPTMS</sequence>
<reference evidence="1 2" key="1">
    <citation type="submission" date="2015-09" db="EMBL/GenBank/DDBJ databases">
        <authorList>
            <person name="Xu Y."/>
            <person name="Nagy A."/>
            <person name="Liu N.T."/>
            <person name="Nou X."/>
        </authorList>
    </citation>
    <scope>NUCLEOTIDE SEQUENCE [LARGE SCALE GENOMIC DNA]</scope>
    <source>
        <strain evidence="1 2">FC1138</strain>
    </source>
</reference>
<dbReference type="AlphaFoldDB" id="A0AAC9FQL5"/>
<dbReference type="Pfam" id="PF05721">
    <property type="entry name" value="PhyH"/>
    <property type="match status" value="1"/>
</dbReference>
<dbReference type="Gene3D" id="2.60.120.620">
    <property type="entry name" value="q2cbj1_9rhob like domain"/>
    <property type="match status" value="1"/>
</dbReference>
<name>A0AAC9FQL5_9RALS</name>
<accession>A0AAC9FQL5</accession>
<dbReference type="KEGG" id="rin:ACS15_0800"/>
<keyword evidence="1" id="KW-0223">Dioxygenase</keyword>
<dbReference type="RefSeq" id="WP_021195266.1">
    <property type="nucleotide sequence ID" value="NZ_CP012605.1"/>
</dbReference>
<dbReference type="SUPFAM" id="SSF51197">
    <property type="entry name" value="Clavaminate synthase-like"/>
    <property type="match status" value="1"/>
</dbReference>
<evidence type="ECO:0000313" key="2">
    <source>
        <dbReference type="Proteomes" id="UP000077927"/>
    </source>
</evidence>
<dbReference type="InterPro" id="IPR008775">
    <property type="entry name" value="Phytyl_CoA_dOase-like"/>
</dbReference>
<protein>
    <submittedName>
        <fullName evidence="1">Phytanoyl-CoA dioxygenase family protein</fullName>
    </submittedName>
</protein>
<dbReference type="Proteomes" id="UP000077927">
    <property type="component" value="Chromosome 1"/>
</dbReference>
<gene>
    <name evidence="1" type="ORF">ACS15_0800</name>
</gene>
<dbReference type="EMBL" id="CP012605">
    <property type="protein sequence ID" value="ANH72020.1"/>
    <property type="molecule type" value="Genomic_DNA"/>
</dbReference>
<dbReference type="GO" id="GO:0016706">
    <property type="term" value="F:2-oxoglutarate-dependent dioxygenase activity"/>
    <property type="evidence" value="ECO:0007669"/>
    <property type="project" value="UniProtKB-ARBA"/>
</dbReference>
<keyword evidence="1" id="KW-0560">Oxidoreductase</keyword>
<proteinExistence type="predicted"/>